<dbReference type="PANTHER" id="PTHR42087:SF1">
    <property type="entry name" value="ILP IS AN APOPTOSIS INHIBITOR"/>
    <property type="match status" value="1"/>
</dbReference>
<accession>A0ABR0E5H8</accession>
<evidence type="ECO:0000313" key="2">
    <source>
        <dbReference type="EMBL" id="KAK4496480.1"/>
    </source>
</evidence>
<reference evidence="2 3" key="1">
    <citation type="journal article" date="2023" name="G3 (Bethesda)">
        <title>A chromosome-level genome assembly of Zasmidium syzygii isolated from banana leaves.</title>
        <authorList>
            <person name="van Westerhoven A.C."/>
            <person name="Mehrabi R."/>
            <person name="Talebi R."/>
            <person name="Steentjes M.B.F."/>
            <person name="Corcolon B."/>
            <person name="Chong P.A."/>
            <person name="Kema G.H.J."/>
            <person name="Seidl M.F."/>
        </authorList>
    </citation>
    <scope>NUCLEOTIDE SEQUENCE [LARGE SCALE GENOMIC DNA]</scope>
    <source>
        <strain evidence="2 3">P124</strain>
    </source>
</reference>
<feature type="region of interest" description="Disordered" evidence="1">
    <location>
        <begin position="245"/>
        <end position="306"/>
    </location>
</feature>
<feature type="region of interest" description="Disordered" evidence="1">
    <location>
        <begin position="1"/>
        <end position="20"/>
    </location>
</feature>
<evidence type="ECO:0000313" key="3">
    <source>
        <dbReference type="Proteomes" id="UP001305779"/>
    </source>
</evidence>
<keyword evidence="3" id="KW-1185">Reference proteome</keyword>
<organism evidence="2 3">
    <name type="scientific">Zasmidium cellare</name>
    <name type="common">Wine cellar mold</name>
    <name type="synonym">Racodium cellare</name>
    <dbReference type="NCBI Taxonomy" id="395010"/>
    <lineage>
        <taxon>Eukaryota</taxon>
        <taxon>Fungi</taxon>
        <taxon>Dikarya</taxon>
        <taxon>Ascomycota</taxon>
        <taxon>Pezizomycotina</taxon>
        <taxon>Dothideomycetes</taxon>
        <taxon>Dothideomycetidae</taxon>
        <taxon>Mycosphaerellales</taxon>
        <taxon>Mycosphaerellaceae</taxon>
        <taxon>Zasmidium</taxon>
    </lineage>
</organism>
<gene>
    <name evidence="2" type="ORF">PRZ48_012460</name>
</gene>
<dbReference type="PANTHER" id="PTHR42087">
    <property type="entry name" value="ILP IS AN APOPTOSIS INHIBITOR"/>
    <property type="match status" value="1"/>
</dbReference>
<feature type="region of interest" description="Disordered" evidence="1">
    <location>
        <begin position="99"/>
        <end position="136"/>
    </location>
</feature>
<protein>
    <submittedName>
        <fullName evidence="2">Uncharacterized protein</fullName>
    </submittedName>
</protein>
<dbReference type="Proteomes" id="UP001305779">
    <property type="component" value="Unassembled WGS sequence"/>
</dbReference>
<name>A0ABR0E5H8_ZASCE</name>
<dbReference type="InterPro" id="IPR053267">
    <property type="entry name" value="Verrucosidin_biosynth-assoc"/>
</dbReference>
<proteinExistence type="predicted"/>
<comment type="caution">
    <text evidence="2">The sequence shown here is derived from an EMBL/GenBank/DDBJ whole genome shotgun (WGS) entry which is preliminary data.</text>
</comment>
<sequence length="306" mass="33823">MGSIPPPYNSNPFETSGVYLNGNQQSSSRRFVDSAMENEHPAPPSMGDANFDILEWHPAYLSCQRYFVDHAQHEPATQAVCALINIRLPFQWLGNPITASTPPQSSQGGNFNFNAYPRQGSNYQSPQGRGNNDRPTNFVSPVPYIRRLVVTGFDKPAILHGFFGDDYLKGVMPHVECERRNYLFAAKHGGWRTCKKQYDSGSGGGHDETLPFMKPLDEAKMEELTAAEKAWSSWLAMEDWMVGPRAPEDEEAPRTHSHRASGGGSMRYQGMPDGMPDGITDNSFSAGGGGDMRYGRRDDGQLPDGV</sequence>
<evidence type="ECO:0000256" key="1">
    <source>
        <dbReference type="SAM" id="MobiDB-lite"/>
    </source>
</evidence>
<dbReference type="EMBL" id="JAXOVC010000010">
    <property type="protein sequence ID" value="KAK4496480.1"/>
    <property type="molecule type" value="Genomic_DNA"/>
</dbReference>